<dbReference type="Proteomes" id="UP000251891">
    <property type="component" value="Unassembled WGS sequence"/>
</dbReference>
<comment type="caution">
    <text evidence="1">The sequence shown here is derived from an EMBL/GenBank/DDBJ whole genome shotgun (WGS) entry which is preliminary data.</text>
</comment>
<gene>
    <name evidence="1" type="ORF">DPM19_04035</name>
</gene>
<dbReference type="SUPFAM" id="SSF49482">
    <property type="entry name" value="Aromatic compound dioxygenase"/>
    <property type="match status" value="1"/>
</dbReference>
<keyword evidence="1" id="KW-0223">Dioxygenase</keyword>
<evidence type="ECO:0000313" key="1">
    <source>
        <dbReference type="EMBL" id="RAY16107.1"/>
    </source>
</evidence>
<sequence length="162" mass="17224">MGHRAGRRPLRGAVMPTPSQTVGPFFHYALPYEGGPETVPPGTPGAIVLHGRVLDGAGDPVPDALVEIWHPDAGFGRCPTGADGEYRFTTARAPYLAVLVFARGLLKPVATRAYLAPDPADPLLAAVDPARRDTLVAAVAGPGEYRFDVHLQGERETVFLAY</sequence>
<dbReference type="PANTHER" id="PTHR33711:SF9">
    <property type="entry name" value="PROTOCATECHUATE 3,4-DIOXYGENASE ALPHA CHAIN"/>
    <property type="match status" value="1"/>
</dbReference>
<dbReference type="Gene3D" id="2.60.130.10">
    <property type="entry name" value="Aromatic compound dioxygenase"/>
    <property type="match status" value="1"/>
</dbReference>
<keyword evidence="1" id="KW-0560">Oxidoreductase</keyword>
<dbReference type="AlphaFoldDB" id="A0A365HAI1"/>
<protein>
    <submittedName>
        <fullName evidence="1">Protocatechuate 3,4-dioxygenase subunit alpha</fullName>
    </submittedName>
</protein>
<proteinExistence type="predicted"/>
<accession>A0A365HAI1</accession>
<dbReference type="OrthoDB" id="4417174at2"/>
<dbReference type="InterPro" id="IPR050770">
    <property type="entry name" value="Intradiol_RC_Dioxygenase"/>
</dbReference>
<dbReference type="PANTHER" id="PTHR33711">
    <property type="entry name" value="DIOXYGENASE, PUTATIVE (AFU_ORTHOLOGUE AFUA_2G02910)-RELATED"/>
    <property type="match status" value="1"/>
</dbReference>
<organism evidence="1 2">
    <name type="scientific">Actinomadura craniellae</name>
    <dbReference type="NCBI Taxonomy" id="2231787"/>
    <lineage>
        <taxon>Bacteria</taxon>
        <taxon>Bacillati</taxon>
        <taxon>Actinomycetota</taxon>
        <taxon>Actinomycetes</taxon>
        <taxon>Streptosporangiales</taxon>
        <taxon>Thermomonosporaceae</taxon>
        <taxon>Actinomadura</taxon>
    </lineage>
</organism>
<dbReference type="GO" id="GO:0008199">
    <property type="term" value="F:ferric iron binding"/>
    <property type="evidence" value="ECO:0007669"/>
    <property type="project" value="InterPro"/>
</dbReference>
<dbReference type="InterPro" id="IPR015889">
    <property type="entry name" value="Intradiol_dOase_core"/>
</dbReference>
<dbReference type="GO" id="GO:0016702">
    <property type="term" value="F:oxidoreductase activity, acting on single donors with incorporation of molecular oxygen, incorporation of two atoms of oxygen"/>
    <property type="evidence" value="ECO:0007669"/>
    <property type="project" value="InterPro"/>
</dbReference>
<name>A0A365HAI1_9ACTN</name>
<reference evidence="1 2" key="1">
    <citation type="submission" date="2018-06" db="EMBL/GenBank/DDBJ databases">
        <title>Actinomadura craniellae sp. nov. isolated from marine sponge Craniella sp.</title>
        <authorList>
            <person name="Li L."/>
            <person name="Xu Q.H."/>
            <person name="Lin H.W."/>
            <person name="Lu Y.H."/>
        </authorList>
    </citation>
    <scope>NUCLEOTIDE SEQUENCE [LARGE SCALE GENOMIC DNA]</scope>
    <source>
        <strain evidence="1 2">LHW63021</strain>
    </source>
</reference>
<keyword evidence="2" id="KW-1185">Reference proteome</keyword>
<evidence type="ECO:0000313" key="2">
    <source>
        <dbReference type="Proteomes" id="UP000251891"/>
    </source>
</evidence>
<dbReference type="EMBL" id="QLYX01000002">
    <property type="protein sequence ID" value="RAY16107.1"/>
    <property type="molecule type" value="Genomic_DNA"/>
</dbReference>